<proteinExistence type="predicted"/>
<reference evidence="2 3" key="1">
    <citation type="submission" date="2014-04" db="EMBL/GenBank/DDBJ databases">
        <authorList>
            <consortium name="DOE Joint Genome Institute"/>
            <person name="Kuo A."/>
            <person name="Girlanda M."/>
            <person name="Perotto S."/>
            <person name="Kohler A."/>
            <person name="Nagy L.G."/>
            <person name="Floudas D."/>
            <person name="Copeland A."/>
            <person name="Barry K.W."/>
            <person name="Cichocki N."/>
            <person name="Veneault-Fourrey C."/>
            <person name="LaButti K."/>
            <person name="Lindquist E.A."/>
            <person name="Lipzen A."/>
            <person name="Lundell T."/>
            <person name="Morin E."/>
            <person name="Murat C."/>
            <person name="Sun H."/>
            <person name="Tunlid A."/>
            <person name="Henrissat B."/>
            <person name="Grigoriev I.V."/>
            <person name="Hibbett D.S."/>
            <person name="Martin F."/>
            <person name="Nordberg H.P."/>
            <person name="Cantor M.N."/>
            <person name="Hua S.X."/>
        </authorList>
    </citation>
    <scope>NUCLEOTIDE SEQUENCE [LARGE SCALE GENOMIC DNA]</scope>
    <source>
        <strain evidence="2 3">MUT 4182</strain>
    </source>
</reference>
<dbReference type="AlphaFoldDB" id="A0A0C3QK85"/>
<evidence type="ECO:0008006" key="4">
    <source>
        <dbReference type="Google" id="ProtNLM"/>
    </source>
</evidence>
<keyword evidence="3" id="KW-1185">Reference proteome</keyword>
<organism evidence="2 3">
    <name type="scientific">Tulasnella calospora MUT 4182</name>
    <dbReference type="NCBI Taxonomy" id="1051891"/>
    <lineage>
        <taxon>Eukaryota</taxon>
        <taxon>Fungi</taxon>
        <taxon>Dikarya</taxon>
        <taxon>Basidiomycota</taxon>
        <taxon>Agaricomycotina</taxon>
        <taxon>Agaricomycetes</taxon>
        <taxon>Cantharellales</taxon>
        <taxon>Tulasnellaceae</taxon>
        <taxon>Tulasnella</taxon>
    </lineage>
</organism>
<dbReference type="HOGENOM" id="CLU_061714_2_0_1"/>
<gene>
    <name evidence="2" type="ORF">M407DRAFT_243580</name>
</gene>
<evidence type="ECO:0000313" key="2">
    <source>
        <dbReference type="EMBL" id="KIO26754.1"/>
    </source>
</evidence>
<reference evidence="3" key="2">
    <citation type="submission" date="2015-01" db="EMBL/GenBank/DDBJ databases">
        <title>Evolutionary Origins and Diversification of the Mycorrhizal Mutualists.</title>
        <authorList>
            <consortium name="DOE Joint Genome Institute"/>
            <consortium name="Mycorrhizal Genomics Consortium"/>
            <person name="Kohler A."/>
            <person name="Kuo A."/>
            <person name="Nagy L.G."/>
            <person name="Floudas D."/>
            <person name="Copeland A."/>
            <person name="Barry K.W."/>
            <person name="Cichocki N."/>
            <person name="Veneault-Fourrey C."/>
            <person name="LaButti K."/>
            <person name="Lindquist E.A."/>
            <person name="Lipzen A."/>
            <person name="Lundell T."/>
            <person name="Morin E."/>
            <person name="Murat C."/>
            <person name="Riley R."/>
            <person name="Ohm R."/>
            <person name="Sun H."/>
            <person name="Tunlid A."/>
            <person name="Henrissat B."/>
            <person name="Grigoriev I.V."/>
            <person name="Hibbett D.S."/>
            <person name="Martin F."/>
        </authorList>
    </citation>
    <scope>NUCLEOTIDE SEQUENCE [LARGE SCALE GENOMIC DNA]</scope>
    <source>
        <strain evidence="3">MUT 4182</strain>
    </source>
</reference>
<evidence type="ECO:0000256" key="1">
    <source>
        <dbReference type="SAM" id="MobiDB-lite"/>
    </source>
</evidence>
<accession>A0A0C3QK85</accession>
<dbReference type="Proteomes" id="UP000054248">
    <property type="component" value="Unassembled WGS sequence"/>
</dbReference>
<dbReference type="STRING" id="1051891.A0A0C3QK85"/>
<protein>
    <recommendedName>
        <fullName evidence="4">Protein FRA10AC1</fullName>
    </recommendedName>
</protein>
<dbReference type="InterPro" id="IPR019129">
    <property type="entry name" value="Folate-sensitive_fs_Fra10Ac1"/>
</dbReference>
<feature type="compositionally biased region" description="Acidic residues" evidence="1">
    <location>
        <begin position="205"/>
        <end position="215"/>
    </location>
</feature>
<dbReference type="OrthoDB" id="197967at2759"/>
<dbReference type="EMBL" id="KN823019">
    <property type="protein sequence ID" value="KIO26754.1"/>
    <property type="molecule type" value="Genomic_DNA"/>
</dbReference>
<evidence type="ECO:0000313" key="3">
    <source>
        <dbReference type="Proteomes" id="UP000054248"/>
    </source>
</evidence>
<dbReference type="Pfam" id="PF09725">
    <property type="entry name" value="Fra10Ac1"/>
    <property type="match status" value="1"/>
</dbReference>
<name>A0A0C3QK85_9AGAM</name>
<feature type="region of interest" description="Disordered" evidence="1">
    <location>
        <begin position="187"/>
        <end position="269"/>
    </location>
</feature>
<sequence length="269" mass="30338">MPLPPPPPQSGHSRTVFRNNLNGETAYQRHQRYVHSARLYGDASLSGESSAAKRTDFDVLKASHRFLRDDDDDGEEDGLSYDETVALKYYRSLFKEFAICDLKHYKSGNVSLRWRTEDEVVSGAGQFSCGNTRCKWHAAEEVEVARKPPALITLEVPFGYIEHGEAKSALVKLVLCSKCKKKLTWKRDKEKAAQLATSGTRNAEPEDGESEEEEGPALPQPSSSRREEIPKSRHRSRSRDRQGSPDGPRRHRPASSRRSASPPPRRQRP</sequence>